<dbReference type="EMBL" id="AP018316">
    <property type="protein sequence ID" value="BAZ83971.1"/>
    <property type="molecule type" value="Genomic_DNA"/>
</dbReference>
<sequence>MHFLINELSFIGQAANDYEADELIKNILEIIQEISVIQNGDPIQTHSSFASQKLSANLTVHEWILTTIKSKKSEQQKIAMILLRLLSKGPFIDLQNLIDDCQCFYQKKCVSSTSLSGAAQLQGILISLQNNPDFIQENIEVEFQEDTSSLENRSIKNLTEIKQARKICPRYKLHSKHDPKGYWENATPMNLTDKEAQKVLNISVGNSNENSEKRYGFHKETDQFYVFHSDNTFDEQGYPTYHGFPITENQVPHKILIKIKR</sequence>
<proteinExistence type="predicted"/>
<evidence type="ECO:0000313" key="2">
    <source>
        <dbReference type="Proteomes" id="UP000218702"/>
    </source>
</evidence>
<dbReference type="OrthoDB" id="513041at2"/>
<keyword evidence="2" id="KW-1185">Reference proteome</keyword>
<reference evidence="1 2" key="1">
    <citation type="submission" date="2017-06" db="EMBL/GenBank/DDBJ databases">
        <title>Genome sequencing of cyanobaciteial culture collection at National Institute for Environmental Studies (NIES).</title>
        <authorList>
            <person name="Hirose Y."/>
            <person name="Shimura Y."/>
            <person name="Fujisawa T."/>
            <person name="Nakamura Y."/>
            <person name="Kawachi M."/>
        </authorList>
    </citation>
    <scope>NUCLEOTIDE SEQUENCE [LARGE SCALE GENOMIC DNA]</scope>
    <source>
        <strain evidence="1 2">NIES-806</strain>
    </source>
</reference>
<dbReference type="RefSeq" id="WP_096662758.1">
    <property type="nucleotide sequence ID" value="NZ_AP018316.1"/>
</dbReference>
<organism evidence="1 2">
    <name type="scientific">Dolichospermum compactum NIES-806</name>
    <dbReference type="NCBI Taxonomy" id="1973481"/>
    <lineage>
        <taxon>Bacteria</taxon>
        <taxon>Bacillati</taxon>
        <taxon>Cyanobacteriota</taxon>
        <taxon>Cyanophyceae</taxon>
        <taxon>Nostocales</taxon>
        <taxon>Aphanizomenonaceae</taxon>
        <taxon>Dolichospermum</taxon>
        <taxon>Dolichospermum compactum</taxon>
    </lineage>
</organism>
<protein>
    <submittedName>
        <fullName evidence="1">Uncharacterized protein</fullName>
    </submittedName>
</protein>
<name>A0A1Z4UXH1_9CYAN</name>
<accession>A0A1Z4UXH1</accession>
<gene>
    <name evidence="1" type="ORF">NIES806_01510</name>
</gene>
<evidence type="ECO:0000313" key="1">
    <source>
        <dbReference type="EMBL" id="BAZ83971.1"/>
    </source>
</evidence>
<dbReference type="AlphaFoldDB" id="A0A1Z4UXH1"/>
<dbReference type="Proteomes" id="UP000218702">
    <property type="component" value="Chromosome"/>
</dbReference>
<dbReference type="KEGG" id="dcm:NIES806_01510"/>